<proteinExistence type="predicted"/>
<dbReference type="GO" id="GO:0005635">
    <property type="term" value="C:nuclear envelope"/>
    <property type="evidence" value="ECO:0007669"/>
    <property type="project" value="TreeGrafter"/>
</dbReference>
<accession>A0A6J8A634</accession>
<dbReference type="PANTHER" id="PTHR47012">
    <property type="entry name" value="LAMIN TAIL DOMAIN-CONTAINING PROTEIN 1"/>
    <property type="match status" value="1"/>
</dbReference>
<dbReference type="AlphaFoldDB" id="A0A6J8A634"/>
<keyword evidence="1" id="KW-0175">Coiled coil</keyword>
<sequence>MFRWNSSYCENRCRSGNSSYGNTPHSRGNYMFNSSETKGNINAFSNPKTVAFQSFSRSSSAEPKAWQNGGGMTSSSSYTYTGKETGNTKQLQDNARDKNNFQQQCGIYMQTIEDLKKSLSLESEKNRGLIERINGYEQEISNLKQELTKIKSAPRAVDESPMLRKQVGDLSRDREDFMGRWEKEVHFRKGIEEAFAAYKKKSEFDINVLNQQLADMTQRFEATKSTIMTMETRIRESGKSETNIQDLLRQVRLAAEEELRKYQSDAELKYSKSISALQTQLQGDAGVIGKLEQEKTQIMGSFGDLKTRIASLEAQIGAMGQEKRSLEALIAQERSMAASQLHEMERRFKEMQSALFVKLEELHVSKESYIPLKAEIEAMKILLAEEEKRLSTPIKYTTTVKQTIHQTDSSFTNKSCFENGGGWTTKSRGNIGAMGQEKRSLEALIAQERSMADAQLHEMERRFKEMQSALFVKLEELHVSKESYIPLKAEIEAMKILLAEEEKRLSTPIKYTTTVKQTIHQTDSSFTNKSCFENGGGWTTKSRGNVYAPGGTSTRRTYYSK</sequence>
<gene>
    <name evidence="2" type="ORF">MCOR_4540</name>
</gene>
<keyword evidence="3" id="KW-1185">Reference proteome</keyword>
<dbReference type="PANTHER" id="PTHR47012:SF2">
    <property type="entry name" value="LTD DOMAIN-CONTAINING PROTEIN"/>
    <property type="match status" value="1"/>
</dbReference>
<organism evidence="2 3">
    <name type="scientific">Mytilus coruscus</name>
    <name type="common">Sea mussel</name>
    <dbReference type="NCBI Taxonomy" id="42192"/>
    <lineage>
        <taxon>Eukaryota</taxon>
        <taxon>Metazoa</taxon>
        <taxon>Spiralia</taxon>
        <taxon>Lophotrochozoa</taxon>
        <taxon>Mollusca</taxon>
        <taxon>Bivalvia</taxon>
        <taxon>Autobranchia</taxon>
        <taxon>Pteriomorphia</taxon>
        <taxon>Mytilida</taxon>
        <taxon>Mytiloidea</taxon>
        <taxon>Mytilidae</taxon>
        <taxon>Mytilinae</taxon>
        <taxon>Mytilus</taxon>
    </lineage>
</organism>
<evidence type="ECO:0000313" key="3">
    <source>
        <dbReference type="Proteomes" id="UP000507470"/>
    </source>
</evidence>
<protein>
    <recommendedName>
        <fullName evidence="4">IF rod domain-containing protein</fullName>
    </recommendedName>
</protein>
<evidence type="ECO:0000313" key="2">
    <source>
        <dbReference type="EMBL" id="CAC5362945.1"/>
    </source>
</evidence>
<name>A0A6J8A634_MYTCO</name>
<dbReference type="EMBL" id="CACVKT020000783">
    <property type="protein sequence ID" value="CAC5362945.1"/>
    <property type="molecule type" value="Genomic_DNA"/>
</dbReference>
<dbReference type="Proteomes" id="UP000507470">
    <property type="component" value="Unassembled WGS sequence"/>
</dbReference>
<feature type="coiled-coil region" evidence="1">
    <location>
        <begin position="126"/>
        <end position="153"/>
    </location>
</feature>
<dbReference type="GO" id="GO:0005737">
    <property type="term" value="C:cytoplasm"/>
    <property type="evidence" value="ECO:0007669"/>
    <property type="project" value="TreeGrafter"/>
</dbReference>
<evidence type="ECO:0000256" key="1">
    <source>
        <dbReference type="SAM" id="Coils"/>
    </source>
</evidence>
<dbReference type="InterPro" id="IPR042840">
    <property type="entry name" value="LMNTD1"/>
</dbReference>
<reference evidence="2 3" key="1">
    <citation type="submission" date="2020-06" db="EMBL/GenBank/DDBJ databases">
        <authorList>
            <person name="Li R."/>
            <person name="Bekaert M."/>
        </authorList>
    </citation>
    <scope>NUCLEOTIDE SEQUENCE [LARGE SCALE GENOMIC DNA]</scope>
    <source>
        <strain evidence="3">wild</strain>
    </source>
</reference>
<dbReference type="Gene3D" id="1.10.287.1490">
    <property type="match status" value="1"/>
</dbReference>
<evidence type="ECO:0008006" key="4">
    <source>
        <dbReference type="Google" id="ProtNLM"/>
    </source>
</evidence>
<dbReference type="OrthoDB" id="102442at2759"/>